<accession>A0ABM9VZU1</accession>
<reference evidence="1 2" key="1">
    <citation type="submission" date="2016-01" db="EMBL/GenBank/DDBJ databases">
        <authorList>
            <person name="Brown R."/>
        </authorList>
    </citation>
    <scope>NUCLEOTIDE SEQUENCE [LARGE SCALE GENOMIC DNA]</scope>
    <source>
        <strain evidence="1">Sporomusa sphaeroides DSM 2875</strain>
    </source>
</reference>
<dbReference type="EMBL" id="FCOW01000004">
    <property type="protein sequence ID" value="CVK18422.1"/>
    <property type="molecule type" value="Genomic_DNA"/>
</dbReference>
<protein>
    <submittedName>
        <fullName evidence="1">Uncharacterized protein</fullName>
    </submittedName>
</protein>
<name>A0ABM9VZU1_9FIRM</name>
<organism evidence="1 2">
    <name type="scientific">Sporomusa sphaeroides DSM 2875</name>
    <dbReference type="NCBI Taxonomy" id="1337886"/>
    <lineage>
        <taxon>Bacteria</taxon>
        <taxon>Bacillati</taxon>
        <taxon>Bacillota</taxon>
        <taxon>Negativicutes</taxon>
        <taxon>Selenomonadales</taxon>
        <taxon>Sporomusaceae</taxon>
        <taxon>Sporomusa</taxon>
    </lineage>
</organism>
<sequence length="39" mass="4609">MKNKKILSILLKQKSKKDIINALRVHRANMEKNITPYKT</sequence>
<evidence type="ECO:0000313" key="2">
    <source>
        <dbReference type="Proteomes" id="UP000245702"/>
    </source>
</evidence>
<comment type="caution">
    <text evidence="1">The sequence shown here is derived from an EMBL/GenBank/DDBJ whole genome shotgun (WGS) entry which is preliminary data.</text>
</comment>
<keyword evidence="2" id="KW-1185">Reference proteome</keyword>
<evidence type="ECO:0000313" key="1">
    <source>
        <dbReference type="EMBL" id="CVK18422.1"/>
    </source>
</evidence>
<gene>
    <name evidence="1" type="ORF">SSPH_01060</name>
</gene>
<proteinExistence type="predicted"/>
<dbReference type="Proteomes" id="UP000245702">
    <property type="component" value="Unassembled WGS sequence"/>
</dbReference>